<keyword evidence="2" id="KW-0808">Transferase</keyword>
<dbReference type="AlphaFoldDB" id="A0A3R8SA18"/>
<dbReference type="RefSeq" id="WP_125242731.1">
    <property type="nucleotide sequence ID" value="NZ_RSED01000005.1"/>
</dbReference>
<dbReference type="InterPro" id="IPR043129">
    <property type="entry name" value="ATPase_NBD"/>
</dbReference>
<dbReference type="OrthoDB" id="9809995at2"/>
<dbReference type="InterPro" id="IPR022496">
    <property type="entry name" value="T6A_TsaB"/>
</dbReference>
<proteinExistence type="predicted"/>
<reference evidence="2 3" key="1">
    <citation type="submission" date="2018-12" db="EMBL/GenBank/DDBJ databases">
        <title>The whole draft genome of Aquabacterium sp. SJQ9.</title>
        <authorList>
            <person name="Sun L."/>
            <person name="Gao X."/>
            <person name="Chen W."/>
            <person name="Huang K."/>
        </authorList>
    </citation>
    <scope>NUCLEOTIDE SEQUENCE [LARGE SCALE GENOMIC DNA]</scope>
    <source>
        <strain evidence="2 3">SJQ9</strain>
    </source>
</reference>
<keyword evidence="3" id="KW-1185">Reference proteome</keyword>
<protein>
    <submittedName>
        <fullName evidence="2">tRNA (Adenosine(37)-N6)-threonylcarbamoyltransferase complex dimerization subunit type 1 TsaB</fullName>
    </submittedName>
</protein>
<dbReference type="Gene3D" id="3.30.420.40">
    <property type="match status" value="2"/>
</dbReference>
<comment type="caution">
    <text evidence="2">The sequence shown here is derived from an EMBL/GenBank/DDBJ whole genome shotgun (WGS) entry which is preliminary data.</text>
</comment>
<name>A0A3R8SA18_9BURK</name>
<evidence type="ECO:0000313" key="3">
    <source>
        <dbReference type="Proteomes" id="UP000269265"/>
    </source>
</evidence>
<sequence length="259" mass="26060">MSLPVAPRLLVLDTATETVHLALTTPGGVLARAVEGGARSSVTTLPALQALVADAGLAWSEIDAVGFGRGPGAFTGLRTACAVAQGLALGLGKPVLALDTLMAVAESACQASAALARTLAKAPDTLLWVLQDARMSEVYAAAYRLDPAQGWVQASAPVLWPLDHLRAQVQTGAVRCAAGSALAAYPDAVAGLAGASDAQAQPRGDALAALALAAWSRGDTLDAALALPLYVRDKVAQTTQERREAASALAAPVAVGGVA</sequence>
<accession>A0A3R8SA18</accession>
<gene>
    <name evidence="2" type="primary">tsaB</name>
    <name evidence="2" type="ORF">EIP75_08030</name>
</gene>
<evidence type="ECO:0000313" key="2">
    <source>
        <dbReference type="EMBL" id="RRS04913.1"/>
    </source>
</evidence>
<dbReference type="SUPFAM" id="SSF53067">
    <property type="entry name" value="Actin-like ATPase domain"/>
    <property type="match status" value="2"/>
</dbReference>
<dbReference type="Pfam" id="PF00814">
    <property type="entry name" value="TsaD"/>
    <property type="match status" value="1"/>
</dbReference>
<dbReference type="Proteomes" id="UP000269265">
    <property type="component" value="Unassembled WGS sequence"/>
</dbReference>
<dbReference type="GO" id="GO:0002949">
    <property type="term" value="P:tRNA threonylcarbamoyladenosine modification"/>
    <property type="evidence" value="ECO:0007669"/>
    <property type="project" value="InterPro"/>
</dbReference>
<dbReference type="EMBL" id="RSED01000005">
    <property type="protein sequence ID" value="RRS04913.1"/>
    <property type="molecule type" value="Genomic_DNA"/>
</dbReference>
<dbReference type="InterPro" id="IPR000905">
    <property type="entry name" value="Gcp-like_dom"/>
</dbReference>
<dbReference type="GO" id="GO:0016740">
    <property type="term" value="F:transferase activity"/>
    <property type="evidence" value="ECO:0007669"/>
    <property type="project" value="UniProtKB-KW"/>
</dbReference>
<evidence type="ECO:0000259" key="1">
    <source>
        <dbReference type="Pfam" id="PF00814"/>
    </source>
</evidence>
<dbReference type="NCBIfam" id="TIGR03725">
    <property type="entry name" value="T6A_YeaZ"/>
    <property type="match status" value="1"/>
</dbReference>
<feature type="domain" description="Gcp-like" evidence="1">
    <location>
        <begin position="38"/>
        <end position="145"/>
    </location>
</feature>
<organism evidence="2 3">
    <name type="scientific">Aquabacterium soli</name>
    <dbReference type="NCBI Taxonomy" id="2493092"/>
    <lineage>
        <taxon>Bacteria</taxon>
        <taxon>Pseudomonadati</taxon>
        <taxon>Pseudomonadota</taxon>
        <taxon>Betaproteobacteria</taxon>
        <taxon>Burkholderiales</taxon>
        <taxon>Aquabacterium</taxon>
    </lineage>
</organism>